<keyword evidence="10" id="KW-0675">Receptor</keyword>
<comment type="similarity">
    <text evidence="7">Belongs to the TonB-dependent receptor family.</text>
</comment>
<evidence type="ECO:0000256" key="5">
    <source>
        <dbReference type="ARBA" id="ARBA00023136"/>
    </source>
</evidence>
<evidence type="ECO:0000256" key="6">
    <source>
        <dbReference type="ARBA" id="ARBA00023237"/>
    </source>
</evidence>
<dbReference type="SUPFAM" id="SSF56935">
    <property type="entry name" value="Porins"/>
    <property type="match status" value="1"/>
</dbReference>
<proteinExistence type="inferred from homology"/>
<evidence type="ECO:0000256" key="3">
    <source>
        <dbReference type="ARBA" id="ARBA00022452"/>
    </source>
</evidence>
<evidence type="ECO:0000313" key="10">
    <source>
        <dbReference type="EMBL" id="MCY1722079.1"/>
    </source>
</evidence>
<dbReference type="PROSITE" id="PS52016">
    <property type="entry name" value="TONB_DEPENDENT_REC_3"/>
    <property type="match status" value="1"/>
</dbReference>
<dbReference type="InterPro" id="IPR036942">
    <property type="entry name" value="Beta-barrel_TonB_sf"/>
</dbReference>
<feature type="chain" id="PRO_5040791843" evidence="8">
    <location>
        <begin position="22"/>
        <end position="1100"/>
    </location>
</feature>
<name>A0A9X3F7M9_9BACT</name>
<evidence type="ECO:0000259" key="9">
    <source>
        <dbReference type="Pfam" id="PF07715"/>
    </source>
</evidence>
<evidence type="ECO:0000256" key="2">
    <source>
        <dbReference type="ARBA" id="ARBA00022448"/>
    </source>
</evidence>
<keyword evidence="5 7" id="KW-0472">Membrane</keyword>
<dbReference type="SUPFAM" id="SSF49464">
    <property type="entry name" value="Carboxypeptidase regulatory domain-like"/>
    <property type="match status" value="1"/>
</dbReference>
<sequence length="1100" mass="121147">MKLTILLVLALTFQTFASSYAQTAKINMSMRNATINQVIQKIEQETEFYFMLKYDDLIFEKKVDVDFEDAKITDVLDQLFDNEKYNYKIIDRYIAITLKDEQTNTSQQEAITGMITDDNGEPLPGVTVIKKGTTTGTVSQFDGSYRLSAQKGNILVFSFVGMKSKEITIGDQQVIDVTLEFDAIGIEEVVAIGYGVVKKSDLTGSVSSLNEEDMNAGAVSSVDELIQGRTPGVQVIQSSAEPGGGMAIRIRGAGSINASSSPLYVIDGLPIDNGQVTAGSGADMPGSRAPRNPLSSINPADIESIEILKDASATAIYGARGANGVILVTTKSGKDGAFSVNYNCYVGTQTPANLIDLLSPEEYMTVMNDILADGGGNPEEQVTGVQNGGTDWQKAITRDAMVQSHSLSFSGGNGRTSFYTSLNYFNQEGIVVNSAFKRYDARLNIQHKVDKFTLGANFTTSYTQDDYLAYGYAINEEAGALYAALNFDPTLQIYNEDGTFQTSPYITTDNPMALATGKDGFGNSYRTLGSFFGQYEILPGWTAKLNGGFDVQFSRRDVFIDRTTKNGAGAGGIATIINGIKTNYLFEGTTTYMKDFNEDHSMTLMGGTTYQAFNTDRSTMNAQNFPNDITRTWDMDAADPTLFSEFSNKSTYKLLSFIARANYSYKNKYLFTATFRADGSSRFGENNKFSYFPSLAGAWKMHDEDFIKYLNTFSLLKLRGSWGITGNQGIGNYQSLTTFATGTTAVLNGQQTTTLDPSRIGNSELKWETTEQLNFGIDMGFFENRVYTSMDYYTKETTDMLLALPVPSSTGFTSVLQNIGSIRNQGFEFMIETRNFIGEFKWNTNLNFSTIKNEVLSLGDIPEIIHEGAGWTSGIALIREGAPLNSFYGYNVMGVWQQDDDFSVTTDPVAPGDTKYEDINGDGKVNADDRVILGNSFPTLNWGLSNNLSYKGFGLNFFIEGVHGVSMLNNNLVDSYFPINFRRNKLAEPYLNRWTPENPTNEYPSFVNPNGQGSKGVNSKTVEDASYIRLKTVKLSYDINMANKVFKKATVYVTGQNLLTLTDYSGYDPSTNSNGNPSLKIDYNSYPVAKTYMIGVEINF</sequence>
<dbReference type="InterPro" id="IPR037066">
    <property type="entry name" value="Plug_dom_sf"/>
</dbReference>
<evidence type="ECO:0000256" key="4">
    <source>
        <dbReference type="ARBA" id="ARBA00022692"/>
    </source>
</evidence>
<keyword evidence="8" id="KW-0732">Signal</keyword>
<dbReference type="GO" id="GO:0009279">
    <property type="term" value="C:cell outer membrane"/>
    <property type="evidence" value="ECO:0007669"/>
    <property type="project" value="UniProtKB-SubCell"/>
</dbReference>
<dbReference type="Proteomes" id="UP001145087">
    <property type="component" value="Unassembled WGS sequence"/>
</dbReference>
<feature type="signal peptide" evidence="8">
    <location>
        <begin position="1"/>
        <end position="21"/>
    </location>
</feature>
<dbReference type="InterPro" id="IPR023997">
    <property type="entry name" value="TonB-dep_OMP_SusC/RagA_CS"/>
</dbReference>
<protein>
    <submittedName>
        <fullName evidence="10">TonB-dependent receptor</fullName>
    </submittedName>
</protein>
<dbReference type="RefSeq" id="WP_343334409.1">
    <property type="nucleotide sequence ID" value="NZ_JAPOHD010000030.1"/>
</dbReference>
<dbReference type="EMBL" id="JAPOHD010000030">
    <property type="protein sequence ID" value="MCY1722079.1"/>
    <property type="molecule type" value="Genomic_DNA"/>
</dbReference>
<dbReference type="InterPro" id="IPR012910">
    <property type="entry name" value="Plug_dom"/>
</dbReference>
<evidence type="ECO:0000256" key="7">
    <source>
        <dbReference type="PROSITE-ProRule" id="PRU01360"/>
    </source>
</evidence>
<reference evidence="10" key="1">
    <citation type="submission" date="2022-11" db="EMBL/GenBank/DDBJ databases">
        <title>Marilongibacter aestuarii gen. nov., sp. nov., isolated from tidal flat sediment.</title>
        <authorList>
            <person name="Jiayan W."/>
        </authorList>
    </citation>
    <scope>NUCLEOTIDE SEQUENCE</scope>
    <source>
        <strain evidence="10">Z1-6</strain>
    </source>
</reference>
<dbReference type="Gene3D" id="2.40.170.20">
    <property type="entry name" value="TonB-dependent receptor, beta-barrel domain"/>
    <property type="match status" value="1"/>
</dbReference>
<dbReference type="Gene3D" id="2.170.130.10">
    <property type="entry name" value="TonB-dependent receptor, plug domain"/>
    <property type="match status" value="1"/>
</dbReference>
<evidence type="ECO:0000256" key="8">
    <source>
        <dbReference type="SAM" id="SignalP"/>
    </source>
</evidence>
<keyword evidence="3 7" id="KW-1134">Transmembrane beta strand</keyword>
<dbReference type="InterPro" id="IPR023996">
    <property type="entry name" value="TonB-dep_OMP_SusC/RagA"/>
</dbReference>
<dbReference type="InterPro" id="IPR039426">
    <property type="entry name" value="TonB-dep_rcpt-like"/>
</dbReference>
<keyword evidence="4 7" id="KW-0812">Transmembrane</keyword>
<evidence type="ECO:0000313" key="11">
    <source>
        <dbReference type="Proteomes" id="UP001145087"/>
    </source>
</evidence>
<dbReference type="Pfam" id="PF13715">
    <property type="entry name" value="CarbopepD_reg_2"/>
    <property type="match status" value="1"/>
</dbReference>
<feature type="domain" description="TonB-dependent receptor plug" evidence="9">
    <location>
        <begin position="199"/>
        <end position="325"/>
    </location>
</feature>
<keyword evidence="6 7" id="KW-0998">Cell outer membrane</keyword>
<keyword evidence="2 7" id="KW-0813">Transport</keyword>
<dbReference type="AlphaFoldDB" id="A0A9X3F7M9"/>
<dbReference type="InterPro" id="IPR008969">
    <property type="entry name" value="CarboxyPept-like_regulatory"/>
</dbReference>
<dbReference type="Gene3D" id="2.60.40.1120">
    <property type="entry name" value="Carboxypeptidase-like, regulatory domain"/>
    <property type="match status" value="1"/>
</dbReference>
<comment type="subcellular location">
    <subcellularLocation>
        <location evidence="1 7">Cell outer membrane</location>
        <topology evidence="1 7">Multi-pass membrane protein</topology>
    </subcellularLocation>
</comment>
<gene>
    <name evidence="10" type="ORF">OU798_17130</name>
</gene>
<keyword evidence="11" id="KW-1185">Reference proteome</keyword>
<comment type="caution">
    <text evidence="10">The sequence shown here is derived from an EMBL/GenBank/DDBJ whole genome shotgun (WGS) entry which is preliminary data.</text>
</comment>
<accession>A0A9X3F7M9</accession>
<dbReference type="NCBIfam" id="TIGR04056">
    <property type="entry name" value="OMP_RagA_SusC"/>
    <property type="match status" value="1"/>
</dbReference>
<evidence type="ECO:0000256" key="1">
    <source>
        <dbReference type="ARBA" id="ARBA00004571"/>
    </source>
</evidence>
<dbReference type="NCBIfam" id="TIGR04057">
    <property type="entry name" value="SusC_RagA_signa"/>
    <property type="match status" value="1"/>
</dbReference>
<dbReference type="Pfam" id="PF07715">
    <property type="entry name" value="Plug"/>
    <property type="match status" value="1"/>
</dbReference>
<organism evidence="10 11">
    <name type="scientific">Draconibacterium aestuarii</name>
    <dbReference type="NCBI Taxonomy" id="2998507"/>
    <lineage>
        <taxon>Bacteria</taxon>
        <taxon>Pseudomonadati</taxon>
        <taxon>Bacteroidota</taxon>
        <taxon>Bacteroidia</taxon>
        <taxon>Marinilabiliales</taxon>
        <taxon>Prolixibacteraceae</taxon>
        <taxon>Draconibacterium</taxon>
    </lineage>
</organism>
<dbReference type="FunFam" id="2.170.130.10:FF:000008">
    <property type="entry name" value="SusC/RagA family TonB-linked outer membrane protein"/>
    <property type="match status" value="1"/>
</dbReference>